<organism evidence="2 3">
    <name type="scientific">Pseudidiomarina aquimaris</name>
    <dbReference type="NCBI Taxonomy" id="641841"/>
    <lineage>
        <taxon>Bacteria</taxon>
        <taxon>Pseudomonadati</taxon>
        <taxon>Pseudomonadota</taxon>
        <taxon>Gammaproteobacteria</taxon>
        <taxon>Alteromonadales</taxon>
        <taxon>Idiomarinaceae</taxon>
        <taxon>Pseudidiomarina</taxon>
    </lineage>
</organism>
<dbReference type="InterPro" id="IPR051781">
    <property type="entry name" value="Metallo-dep_Hydrolase"/>
</dbReference>
<evidence type="ECO:0000313" key="3">
    <source>
        <dbReference type="Proteomes" id="UP000286678"/>
    </source>
</evidence>
<dbReference type="InterPro" id="IPR011059">
    <property type="entry name" value="Metal-dep_hydrolase_composite"/>
</dbReference>
<dbReference type="Gene3D" id="2.30.40.10">
    <property type="entry name" value="Urease, subunit C, domain 1"/>
    <property type="match status" value="1"/>
</dbReference>
<dbReference type="Pfam" id="PF01979">
    <property type="entry name" value="Amidohydro_1"/>
    <property type="match status" value="1"/>
</dbReference>
<evidence type="ECO:0000259" key="1">
    <source>
        <dbReference type="Pfam" id="PF01979"/>
    </source>
</evidence>
<sequence>MLFRQRTEDVNMKIKSLAKSLMYCGLVTALTACSSSGIDRSDLDETIQRYHAVVLDQEPVTLNSRVPEGMVTGASYGLFDELDGDSEDMISGVLAGVLVGGVVSALADGSNEAIRYRLYHQGKGEFAVISKQQLDEDVQCVEVHQAQQVKLYAVDAEFCQQAQNEASVKAVYGAQVQRMGSNDWRTATVIIEGDSIAAVTEINEEIPAGAQLIDARDTWLIPGLIDGHVHLSQSGSAFTRPDIIGATALHSYDQDQAWLTNQLPDILHDYLRLGITTIADLGGPTQRLHSRNQLDCTTGCPTILSAGELISVVPVAPLTGNDGPTFMTTQTPAEATAAVKMQRGFGAQISKFVFTNEGGLSPQQLQQHFYAAMAEAKAHGQIVAVHAQDLDYAKAAIRAGADILVHGVMTAAIDREFIELAQAHDVTYMPTLTAYEHYLSIFKQQLTFTEFEQRFADAYVLNSFVELQENLPATEQMFQIFTRYVPLVDASPEERSALSAQEQAIVQQLEALFSQRILQVQFSNLRAALEAGLKVGFGTDAGNPGTLHAVAVAEEIRAWQRAGVDAAAIFQALTIGNALAFDMAQQQGGIAQGKTATFNLLQRDPLEDPQALLAPTHVFQGGSLVYVADDSL</sequence>
<dbReference type="PANTHER" id="PTHR43135">
    <property type="entry name" value="ALPHA-D-RIBOSE 1-METHYLPHOSPHONATE 5-TRIPHOSPHATE DIPHOSPHATASE"/>
    <property type="match status" value="1"/>
</dbReference>
<keyword evidence="3" id="KW-1185">Reference proteome</keyword>
<dbReference type="InterPro" id="IPR006680">
    <property type="entry name" value="Amidohydro-rel"/>
</dbReference>
<evidence type="ECO:0000313" key="2">
    <source>
        <dbReference type="EMBL" id="RUO46874.1"/>
    </source>
</evidence>
<comment type="caution">
    <text evidence="2">The sequence shown here is derived from an EMBL/GenBank/DDBJ whole genome shotgun (WGS) entry which is preliminary data.</text>
</comment>
<gene>
    <name evidence="2" type="ORF">CWE21_09730</name>
</gene>
<reference evidence="3" key="1">
    <citation type="journal article" date="2018" name="Front. Microbiol.">
        <title>Genome-Based Analysis Reveals the Taxonomy and Diversity of the Family Idiomarinaceae.</title>
        <authorList>
            <person name="Liu Y."/>
            <person name="Lai Q."/>
            <person name="Shao Z."/>
        </authorList>
    </citation>
    <scope>NUCLEOTIDE SEQUENCE [LARGE SCALE GENOMIC DNA]</scope>
    <source>
        <strain evidence="3">SW15</strain>
    </source>
</reference>
<name>A0A432XDN6_9GAMM</name>
<dbReference type="SUPFAM" id="SSF51556">
    <property type="entry name" value="Metallo-dependent hydrolases"/>
    <property type="match status" value="1"/>
</dbReference>
<dbReference type="Gene3D" id="3.20.20.140">
    <property type="entry name" value="Metal-dependent hydrolases"/>
    <property type="match status" value="1"/>
</dbReference>
<feature type="domain" description="Amidohydrolase-related" evidence="1">
    <location>
        <begin position="220"/>
        <end position="622"/>
    </location>
</feature>
<dbReference type="AlphaFoldDB" id="A0A432XDN6"/>
<accession>A0A432XDN6</accession>
<dbReference type="EMBL" id="PIPT01000007">
    <property type="protein sequence ID" value="RUO46874.1"/>
    <property type="molecule type" value="Genomic_DNA"/>
</dbReference>
<proteinExistence type="predicted"/>
<dbReference type="GO" id="GO:0016810">
    <property type="term" value="F:hydrolase activity, acting on carbon-nitrogen (but not peptide) bonds"/>
    <property type="evidence" value="ECO:0007669"/>
    <property type="project" value="InterPro"/>
</dbReference>
<dbReference type="PROSITE" id="PS51257">
    <property type="entry name" value="PROKAR_LIPOPROTEIN"/>
    <property type="match status" value="1"/>
</dbReference>
<dbReference type="PANTHER" id="PTHR43135:SF3">
    <property type="entry name" value="ALPHA-D-RIBOSE 1-METHYLPHOSPHONATE 5-TRIPHOSPHATE DIPHOSPHATASE"/>
    <property type="match status" value="1"/>
</dbReference>
<dbReference type="Proteomes" id="UP000286678">
    <property type="component" value="Unassembled WGS sequence"/>
</dbReference>
<protein>
    <recommendedName>
        <fullName evidence="1">Amidohydrolase-related domain-containing protein</fullName>
    </recommendedName>
</protein>
<dbReference type="InterPro" id="IPR032466">
    <property type="entry name" value="Metal_Hydrolase"/>
</dbReference>
<dbReference type="SUPFAM" id="SSF51338">
    <property type="entry name" value="Composite domain of metallo-dependent hydrolases"/>
    <property type="match status" value="1"/>
</dbReference>